<dbReference type="PANTHER" id="PTHR44329">
    <property type="entry name" value="SERINE/THREONINE-PROTEIN KINASE TNNI3K-RELATED"/>
    <property type="match status" value="1"/>
</dbReference>
<feature type="domain" description="Protein kinase" evidence="2">
    <location>
        <begin position="1"/>
        <end position="219"/>
    </location>
</feature>
<reference evidence="3 4" key="1">
    <citation type="submission" date="2014-04" db="EMBL/GenBank/DDBJ databases">
        <authorList>
            <consortium name="DOE Joint Genome Institute"/>
            <person name="Kuo A."/>
            <person name="Girlanda M."/>
            <person name="Perotto S."/>
            <person name="Kohler A."/>
            <person name="Nagy L.G."/>
            <person name="Floudas D."/>
            <person name="Copeland A."/>
            <person name="Barry K.W."/>
            <person name="Cichocki N."/>
            <person name="Veneault-Fourrey C."/>
            <person name="LaButti K."/>
            <person name="Lindquist E.A."/>
            <person name="Lipzen A."/>
            <person name="Lundell T."/>
            <person name="Morin E."/>
            <person name="Murat C."/>
            <person name="Sun H."/>
            <person name="Tunlid A."/>
            <person name="Henrissat B."/>
            <person name="Grigoriev I.V."/>
            <person name="Hibbett D.S."/>
            <person name="Martin F."/>
            <person name="Nordberg H.P."/>
            <person name="Cantor M.N."/>
            <person name="Hua S.X."/>
        </authorList>
    </citation>
    <scope>NUCLEOTIDE SEQUENCE [LARGE SCALE GENOMIC DNA]</scope>
    <source>
        <strain evidence="3 4">MUT 4182</strain>
    </source>
</reference>
<dbReference type="AlphaFoldDB" id="A0A0C3PMP4"/>
<dbReference type="Proteomes" id="UP000054248">
    <property type="component" value="Unassembled WGS sequence"/>
</dbReference>
<dbReference type="GO" id="GO:0005524">
    <property type="term" value="F:ATP binding"/>
    <property type="evidence" value="ECO:0007669"/>
    <property type="project" value="InterPro"/>
</dbReference>
<dbReference type="PIRSF" id="PIRSF000654">
    <property type="entry name" value="Integrin-linked_kinase"/>
    <property type="match status" value="1"/>
</dbReference>
<dbReference type="Pfam" id="PF07714">
    <property type="entry name" value="PK_Tyr_Ser-Thr"/>
    <property type="match status" value="1"/>
</dbReference>
<dbReference type="HOGENOM" id="CLU_000288_7_18_1"/>
<evidence type="ECO:0000259" key="2">
    <source>
        <dbReference type="PROSITE" id="PS50011"/>
    </source>
</evidence>
<dbReference type="EMBL" id="KN823917">
    <property type="protein sequence ID" value="KIO15620.1"/>
    <property type="molecule type" value="Genomic_DNA"/>
</dbReference>
<organism evidence="3 4">
    <name type="scientific">Tulasnella calospora MUT 4182</name>
    <dbReference type="NCBI Taxonomy" id="1051891"/>
    <lineage>
        <taxon>Eukaryota</taxon>
        <taxon>Fungi</taxon>
        <taxon>Dikarya</taxon>
        <taxon>Basidiomycota</taxon>
        <taxon>Agaricomycotina</taxon>
        <taxon>Agaricomycetes</taxon>
        <taxon>Cantharellales</taxon>
        <taxon>Tulasnellaceae</taxon>
        <taxon>Tulasnella</taxon>
    </lineage>
</organism>
<dbReference type="GO" id="GO:0004674">
    <property type="term" value="F:protein serine/threonine kinase activity"/>
    <property type="evidence" value="ECO:0007669"/>
    <property type="project" value="TreeGrafter"/>
</dbReference>
<dbReference type="InterPro" id="IPR011009">
    <property type="entry name" value="Kinase-like_dom_sf"/>
</dbReference>
<evidence type="ECO:0000313" key="4">
    <source>
        <dbReference type="Proteomes" id="UP000054248"/>
    </source>
</evidence>
<sequence>MTRRLFRETDAWSAVIHHNVVPLIGFTITPCFSVISPWYKYGHIRSYILSHPDCDRLKLVHGIAKGLAYLHSQKPAIIHGNIRSDNILINDQGDPLISDFGSATVTRSNTLYEDYDHRMNGASRWMAPELLLNPNEVQSGSTDVYSFGSVALEVMISELPHSGLPDSRIPVALLSPDAQPFDDWERYPQLPEAIKQVILKCWSRRPGKRPSMEEVDVVFATLAPNGPG</sequence>
<evidence type="ECO:0000256" key="1">
    <source>
        <dbReference type="SAM" id="Phobius"/>
    </source>
</evidence>
<keyword evidence="1" id="KW-0472">Membrane</keyword>
<dbReference type="SUPFAM" id="SSF56112">
    <property type="entry name" value="Protein kinase-like (PK-like)"/>
    <property type="match status" value="1"/>
</dbReference>
<proteinExistence type="predicted"/>
<evidence type="ECO:0000313" key="3">
    <source>
        <dbReference type="EMBL" id="KIO15620.1"/>
    </source>
</evidence>
<name>A0A0C3PMP4_9AGAM</name>
<reference evidence="4" key="2">
    <citation type="submission" date="2015-01" db="EMBL/GenBank/DDBJ databases">
        <title>Evolutionary Origins and Diversification of the Mycorrhizal Mutualists.</title>
        <authorList>
            <consortium name="DOE Joint Genome Institute"/>
            <consortium name="Mycorrhizal Genomics Consortium"/>
            <person name="Kohler A."/>
            <person name="Kuo A."/>
            <person name="Nagy L.G."/>
            <person name="Floudas D."/>
            <person name="Copeland A."/>
            <person name="Barry K.W."/>
            <person name="Cichocki N."/>
            <person name="Veneault-Fourrey C."/>
            <person name="LaButti K."/>
            <person name="Lindquist E.A."/>
            <person name="Lipzen A."/>
            <person name="Lundell T."/>
            <person name="Morin E."/>
            <person name="Murat C."/>
            <person name="Riley R."/>
            <person name="Ohm R."/>
            <person name="Sun H."/>
            <person name="Tunlid A."/>
            <person name="Henrissat B."/>
            <person name="Grigoriev I.V."/>
            <person name="Hibbett D.S."/>
            <person name="Martin F."/>
        </authorList>
    </citation>
    <scope>NUCLEOTIDE SEQUENCE [LARGE SCALE GENOMIC DNA]</scope>
    <source>
        <strain evidence="4">MUT 4182</strain>
    </source>
</reference>
<accession>A0A0C3PMP4</accession>
<keyword evidence="1" id="KW-1133">Transmembrane helix</keyword>
<dbReference type="InterPro" id="IPR051681">
    <property type="entry name" value="Ser/Thr_Kinases-Pseudokinases"/>
</dbReference>
<feature type="transmembrane region" description="Helical" evidence="1">
    <location>
        <begin position="20"/>
        <end position="39"/>
    </location>
</feature>
<gene>
    <name evidence="3" type="ORF">M407DRAFT_208728</name>
</gene>
<dbReference type="Gene3D" id="1.10.510.10">
    <property type="entry name" value="Transferase(Phosphotransferase) domain 1"/>
    <property type="match status" value="1"/>
</dbReference>
<dbReference type="InterPro" id="IPR000719">
    <property type="entry name" value="Prot_kinase_dom"/>
</dbReference>
<dbReference type="PROSITE" id="PS50011">
    <property type="entry name" value="PROTEIN_KINASE_DOM"/>
    <property type="match status" value="1"/>
</dbReference>
<keyword evidence="1" id="KW-0812">Transmembrane</keyword>
<protein>
    <recommendedName>
        <fullName evidence="2">Protein kinase domain-containing protein</fullName>
    </recommendedName>
</protein>
<dbReference type="InterPro" id="IPR001245">
    <property type="entry name" value="Ser-Thr/Tyr_kinase_cat_dom"/>
</dbReference>
<dbReference type="OrthoDB" id="5966500at2759"/>
<dbReference type="STRING" id="1051891.A0A0C3PMP4"/>
<keyword evidence="4" id="KW-1185">Reference proteome</keyword>